<evidence type="ECO:0000313" key="2">
    <source>
        <dbReference type="EMBL" id="TJZ50902.1"/>
    </source>
</evidence>
<feature type="compositionally biased region" description="Basic residues" evidence="1">
    <location>
        <begin position="23"/>
        <end position="36"/>
    </location>
</feature>
<organism evidence="2 3">
    <name type="scientific">Streptomyces piniterrae</name>
    <dbReference type="NCBI Taxonomy" id="2571125"/>
    <lineage>
        <taxon>Bacteria</taxon>
        <taxon>Bacillati</taxon>
        <taxon>Actinomycetota</taxon>
        <taxon>Actinomycetes</taxon>
        <taxon>Kitasatosporales</taxon>
        <taxon>Streptomycetaceae</taxon>
        <taxon>Streptomyces</taxon>
    </lineage>
</organism>
<reference evidence="2 3" key="1">
    <citation type="submission" date="2019-04" db="EMBL/GenBank/DDBJ databases">
        <title>Streptomyces piniterrae sp. nov., a heliquinomycin-producing actinomycete isolated from rhizosphere soil of Pinus yunnanensis.</title>
        <authorList>
            <person name="Zhuang X."/>
            <person name="Zhao J."/>
        </authorList>
    </citation>
    <scope>NUCLEOTIDE SEQUENCE [LARGE SCALE GENOMIC DNA]</scope>
    <source>
        <strain evidence="3">jys28</strain>
    </source>
</reference>
<dbReference type="OrthoDB" id="4326862at2"/>
<dbReference type="AlphaFoldDB" id="A0A4U0NBM7"/>
<dbReference type="RefSeq" id="WP_136741538.1">
    <property type="nucleotide sequence ID" value="NZ_SUMB01000007.1"/>
</dbReference>
<dbReference type="EMBL" id="SUMB01000007">
    <property type="protein sequence ID" value="TJZ50902.1"/>
    <property type="molecule type" value="Genomic_DNA"/>
</dbReference>
<dbReference type="Proteomes" id="UP000308697">
    <property type="component" value="Unassembled WGS sequence"/>
</dbReference>
<comment type="caution">
    <text evidence="2">The sequence shown here is derived from an EMBL/GenBank/DDBJ whole genome shotgun (WGS) entry which is preliminary data.</text>
</comment>
<protein>
    <submittedName>
        <fullName evidence="2">Uncharacterized protein</fullName>
    </submittedName>
</protein>
<evidence type="ECO:0000313" key="3">
    <source>
        <dbReference type="Proteomes" id="UP000308697"/>
    </source>
</evidence>
<keyword evidence="3" id="KW-1185">Reference proteome</keyword>
<gene>
    <name evidence="2" type="ORF">FCH28_20520</name>
</gene>
<feature type="region of interest" description="Disordered" evidence="1">
    <location>
        <begin position="23"/>
        <end position="49"/>
    </location>
</feature>
<name>A0A4U0NBM7_9ACTN</name>
<proteinExistence type="predicted"/>
<accession>A0A4U0NBM7</accession>
<evidence type="ECO:0000256" key="1">
    <source>
        <dbReference type="SAM" id="MobiDB-lite"/>
    </source>
</evidence>
<sequence length="85" mass="9843">MLQLTAKLVELLLRLVMPASGRHRAHLAPPAPRHRQVPPLPRYRRRPEVPLPGEASELIRPYALTPEEFRERRTQYAQYVKAGAR</sequence>